<dbReference type="PRINTS" id="PR00024">
    <property type="entry name" value="HOMEOBOX"/>
</dbReference>
<dbReference type="InterPro" id="IPR020479">
    <property type="entry name" value="HD_metazoa"/>
</dbReference>
<feature type="region of interest" description="Disordered" evidence="6">
    <location>
        <begin position="269"/>
        <end position="290"/>
    </location>
</feature>
<keyword evidence="2 4" id="KW-0371">Homeobox</keyword>
<accession>A0A210QJJ1</accession>
<dbReference type="Gene3D" id="1.10.10.60">
    <property type="entry name" value="Homeodomain-like"/>
    <property type="match status" value="1"/>
</dbReference>
<protein>
    <submittedName>
        <fullName evidence="8">GS homeobox 1</fullName>
    </submittedName>
</protein>
<dbReference type="InterPro" id="IPR017970">
    <property type="entry name" value="Homeobox_CS"/>
</dbReference>
<dbReference type="PROSITE" id="PS00027">
    <property type="entry name" value="HOMEOBOX_1"/>
    <property type="match status" value="1"/>
</dbReference>
<gene>
    <name evidence="8" type="ORF">KP79_PYT12447</name>
</gene>
<dbReference type="Pfam" id="PF00046">
    <property type="entry name" value="Homeodomain"/>
    <property type="match status" value="1"/>
</dbReference>
<evidence type="ECO:0000256" key="5">
    <source>
        <dbReference type="RuleBase" id="RU000682"/>
    </source>
</evidence>
<dbReference type="PANTHER" id="PTHR47421:SF2">
    <property type="entry name" value="GS HOMEOBOX 1"/>
    <property type="match status" value="1"/>
</dbReference>
<sequence length="290" mass="32992">MSRSFYVDSLIVKKPTVTSPLSVSESIVTSHASNIHMSSGLHAVHRHPSHHPLHHQADHALSCYPRHPADILSYCCPLCVHTPTSLIAEGSSAALPLTKHDIITSPSGHNLHQGGYSVSRYHHPPFQVKQHQQPTSPIRSPVLPQTENLKRNRLPSIGVTSSTEDLSNSSKRIRTAFTSTQLLELEREFSTSMYLSRLRRIEIATYLNLSEKQVKIWFQNRRVKYKKEGVPDARESCRCLRTCTQRNDRRRPSDKYDCTQDSEFINSPEDCKKLDTPLITDQSDEDYEIE</sequence>
<reference evidence="8 9" key="1">
    <citation type="journal article" date="2017" name="Nat. Ecol. Evol.">
        <title>Scallop genome provides insights into evolution of bilaterian karyotype and development.</title>
        <authorList>
            <person name="Wang S."/>
            <person name="Zhang J."/>
            <person name="Jiao W."/>
            <person name="Li J."/>
            <person name="Xun X."/>
            <person name="Sun Y."/>
            <person name="Guo X."/>
            <person name="Huan P."/>
            <person name="Dong B."/>
            <person name="Zhang L."/>
            <person name="Hu X."/>
            <person name="Sun X."/>
            <person name="Wang J."/>
            <person name="Zhao C."/>
            <person name="Wang Y."/>
            <person name="Wang D."/>
            <person name="Huang X."/>
            <person name="Wang R."/>
            <person name="Lv J."/>
            <person name="Li Y."/>
            <person name="Zhang Z."/>
            <person name="Liu B."/>
            <person name="Lu W."/>
            <person name="Hui Y."/>
            <person name="Liang J."/>
            <person name="Zhou Z."/>
            <person name="Hou R."/>
            <person name="Li X."/>
            <person name="Liu Y."/>
            <person name="Li H."/>
            <person name="Ning X."/>
            <person name="Lin Y."/>
            <person name="Zhao L."/>
            <person name="Xing Q."/>
            <person name="Dou J."/>
            <person name="Li Y."/>
            <person name="Mao J."/>
            <person name="Guo H."/>
            <person name="Dou H."/>
            <person name="Li T."/>
            <person name="Mu C."/>
            <person name="Jiang W."/>
            <person name="Fu Q."/>
            <person name="Fu X."/>
            <person name="Miao Y."/>
            <person name="Liu J."/>
            <person name="Yu Q."/>
            <person name="Li R."/>
            <person name="Liao H."/>
            <person name="Li X."/>
            <person name="Kong Y."/>
            <person name="Jiang Z."/>
            <person name="Chourrout D."/>
            <person name="Li R."/>
            <person name="Bao Z."/>
        </authorList>
    </citation>
    <scope>NUCLEOTIDE SEQUENCE [LARGE SCALE GENOMIC DNA]</scope>
    <source>
        <strain evidence="8 9">PY_sf001</strain>
    </source>
</reference>
<evidence type="ECO:0000259" key="7">
    <source>
        <dbReference type="PROSITE" id="PS50071"/>
    </source>
</evidence>
<dbReference type="GO" id="GO:0000981">
    <property type="term" value="F:DNA-binding transcription factor activity, RNA polymerase II-specific"/>
    <property type="evidence" value="ECO:0007669"/>
    <property type="project" value="InterPro"/>
</dbReference>
<evidence type="ECO:0000313" key="8">
    <source>
        <dbReference type="EMBL" id="OWF48944.1"/>
    </source>
</evidence>
<keyword evidence="1 4" id="KW-0238">DNA-binding</keyword>
<dbReference type="Proteomes" id="UP000242188">
    <property type="component" value="Unassembled WGS sequence"/>
</dbReference>
<dbReference type="GO" id="GO:1990837">
    <property type="term" value="F:sequence-specific double-stranded DNA binding"/>
    <property type="evidence" value="ECO:0007669"/>
    <property type="project" value="TreeGrafter"/>
</dbReference>
<dbReference type="OrthoDB" id="6159439at2759"/>
<evidence type="ECO:0000256" key="3">
    <source>
        <dbReference type="ARBA" id="ARBA00023242"/>
    </source>
</evidence>
<name>A0A210QJJ1_MIZYE</name>
<dbReference type="InterPro" id="IPR001356">
    <property type="entry name" value="HD"/>
</dbReference>
<organism evidence="8 9">
    <name type="scientific">Mizuhopecten yessoensis</name>
    <name type="common">Japanese scallop</name>
    <name type="synonym">Patinopecten yessoensis</name>
    <dbReference type="NCBI Taxonomy" id="6573"/>
    <lineage>
        <taxon>Eukaryota</taxon>
        <taxon>Metazoa</taxon>
        <taxon>Spiralia</taxon>
        <taxon>Lophotrochozoa</taxon>
        <taxon>Mollusca</taxon>
        <taxon>Bivalvia</taxon>
        <taxon>Autobranchia</taxon>
        <taxon>Pteriomorphia</taxon>
        <taxon>Pectinida</taxon>
        <taxon>Pectinoidea</taxon>
        <taxon>Pectinidae</taxon>
        <taxon>Mizuhopecten</taxon>
    </lineage>
</organism>
<dbReference type="CDD" id="cd00086">
    <property type="entry name" value="homeodomain"/>
    <property type="match status" value="1"/>
</dbReference>
<dbReference type="InterPro" id="IPR042191">
    <property type="entry name" value="GSH1/2"/>
</dbReference>
<evidence type="ECO:0000256" key="2">
    <source>
        <dbReference type="ARBA" id="ARBA00023155"/>
    </source>
</evidence>
<evidence type="ECO:0000256" key="6">
    <source>
        <dbReference type="SAM" id="MobiDB-lite"/>
    </source>
</evidence>
<dbReference type="EMBL" id="NEDP02003345">
    <property type="protein sequence ID" value="OWF48944.1"/>
    <property type="molecule type" value="Genomic_DNA"/>
</dbReference>
<comment type="subcellular location">
    <subcellularLocation>
        <location evidence="4 5">Nucleus</location>
    </subcellularLocation>
</comment>
<dbReference type="STRING" id="6573.A0A210QJJ1"/>
<comment type="caution">
    <text evidence="8">The sequence shown here is derived from an EMBL/GenBank/DDBJ whole genome shotgun (WGS) entry which is preliminary data.</text>
</comment>
<dbReference type="PROSITE" id="PS50071">
    <property type="entry name" value="HOMEOBOX_2"/>
    <property type="match status" value="1"/>
</dbReference>
<feature type="domain" description="Homeobox" evidence="7">
    <location>
        <begin position="168"/>
        <end position="228"/>
    </location>
</feature>
<dbReference type="SUPFAM" id="SSF46689">
    <property type="entry name" value="Homeodomain-like"/>
    <property type="match status" value="1"/>
</dbReference>
<dbReference type="PANTHER" id="PTHR47421">
    <property type="entry name" value="GS HOMEOBOX 2"/>
    <property type="match status" value="1"/>
</dbReference>
<evidence type="ECO:0000256" key="4">
    <source>
        <dbReference type="PROSITE-ProRule" id="PRU00108"/>
    </source>
</evidence>
<proteinExistence type="predicted"/>
<dbReference type="AlphaFoldDB" id="A0A210QJJ1"/>
<dbReference type="SMART" id="SM00389">
    <property type="entry name" value="HOX"/>
    <property type="match status" value="1"/>
</dbReference>
<evidence type="ECO:0000313" key="9">
    <source>
        <dbReference type="Proteomes" id="UP000242188"/>
    </source>
</evidence>
<feature type="DNA-binding region" description="Homeobox" evidence="4">
    <location>
        <begin position="170"/>
        <end position="229"/>
    </location>
</feature>
<keyword evidence="9" id="KW-1185">Reference proteome</keyword>
<dbReference type="InterPro" id="IPR009057">
    <property type="entry name" value="Homeodomain-like_sf"/>
</dbReference>
<keyword evidence="3 4" id="KW-0539">Nucleus</keyword>
<dbReference type="GO" id="GO:0005634">
    <property type="term" value="C:nucleus"/>
    <property type="evidence" value="ECO:0007669"/>
    <property type="project" value="UniProtKB-SubCell"/>
</dbReference>
<evidence type="ECO:0000256" key="1">
    <source>
        <dbReference type="ARBA" id="ARBA00023125"/>
    </source>
</evidence>